<dbReference type="SUPFAM" id="SSF54001">
    <property type="entry name" value="Cysteine proteinases"/>
    <property type="match status" value="1"/>
</dbReference>
<feature type="domain" description="LysM" evidence="3">
    <location>
        <begin position="207"/>
        <end position="252"/>
    </location>
</feature>
<dbReference type="Pfam" id="PF13699">
    <property type="entry name" value="eCIS_core"/>
    <property type="match status" value="1"/>
</dbReference>
<feature type="region of interest" description="Disordered" evidence="2">
    <location>
        <begin position="1"/>
        <end position="29"/>
    </location>
</feature>
<keyword evidence="1" id="KW-0732">Signal</keyword>
<dbReference type="Gene3D" id="3.90.1360.10">
    <property type="entry name" value="Protein-glutamine gamma-glutamyltransferase"/>
    <property type="match status" value="2"/>
</dbReference>
<feature type="compositionally biased region" description="Polar residues" evidence="2">
    <location>
        <begin position="87"/>
        <end position="100"/>
    </location>
</feature>
<dbReference type="InterPro" id="IPR025295">
    <property type="entry name" value="eCIS_core_dom"/>
</dbReference>
<organism evidence="4 5">
    <name type="scientific">Chitinophaga rupis</name>
    <dbReference type="NCBI Taxonomy" id="573321"/>
    <lineage>
        <taxon>Bacteria</taxon>
        <taxon>Pseudomonadati</taxon>
        <taxon>Bacteroidota</taxon>
        <taxon>Chitinophagia</taxon>
        <taxon>Chitinophagales</taxon>
        <taxon>Chitinophagaceae</taxon>
        <taxon>Chitinophaga</taxon>
    </lineage>
</organism>
<name>A0A1H7QCN8_9BACT</name>
<dbReference type="InterPro" id="IPR018392">
    <property type="entry name" value="LysM"/>
</dbReference>
<dbReference type="STRING" id="573321.SAMN04488505_102312"/>
<dbReference type="InterPro" id="IPR015107">
    <property type="entry name" value="Transglut_prok"/>
</dbReference>
<dbReference type="SMART" id="SM00257">
    <property type="entry name" value="LysM"/>
    <property type="match status" value="1"/>
</dbReference>
<evidence type="ECO:0000313" key="5">
    <source>
        <dbReference type="Proteomes" id="UP000198984"/>
    </source>
</evidence>
<evidence type="ECO:0000259" key="3">
    <source>
        <dbReference type="PROSITE" id="PS51782"/>
    </source>
</evidence>
<dbReference type="InterPro" id="IPR038765">
    <property type="entry name" value="Papain-like_cys_pep_sf"/>
</dbReference>
<keyword evidence="5" id="KW-1185">Reference proteome</keyword>
<dbReference type="GO" id="GO:0003810">
    <property type="term" value="F:protein-glutamine gamma-glutamyltransferase activity"/>
    <property type="evidence" value="ECO:0007669"/>
    <property type="project" value="InterPro"/>
</dbReference>
<dbReference type="RefSeq" id="WP_162277501.1">
    <property type="nucleotide sequence ID" value="NZ_FOBB01000002.1"/>
</dbReference>
<dbReference type="EMBL" id="FOBB01000002">
    <property type="protein sequence ID" value="SEL45713.1"/>
    <property type="molecule type" value="Genomic_DNA"/>
</dbReference>
<feature type="compositionally biased region" description="Low complexity" evidence="2">
    <location>
        <begin position="13"/>
        <end position="24"/>
    </location>
</feature>
<feature type="region of interest" description="Disordered" evidence="2">
    <location>
        <begin position="81"/>
        <end position="106"/>
    </location>
</feature>
<dbReference type="CDD" id="cd00118">
    <property type="entry name" value="LysM"/>
    <property type="match status" value="1"/>
</dbReference>
<evidence type="ECO:0000256" key="1">
    <source>
        <dbReference type="ARBA" id="ARBA00022729"/>
    </source>
</evidence>
<dbReference type="SUPFAM" id="SSF54106">
    <property type="entry name" value="LysM domain"/>
    <property type="match status" value="1"/>
</dbReference>
<dbReference type="Proteomes" id="UP000198984">
    <property type="component" value="Unassembled WGS sequence"/>
</dbReference>
<dbReference type="PROSITE" id="PS51782">
    <property type="entry name" value="LYSM"/>
    <property type="match status" value="1"/>
</dbReference>
<dbReference type="AlphaFoldDB" id="A0A1H7QCN8"/>
<accession>A0A1H7QCN8</accession>
<evidence type="ECO:0000313" key="4">
    <source>
        <dbReference type="EMBL" id="SEL45713.1"/>
    </source>
</evidence>
<proteinExistence type="predicted"/>
<dbReference type="Gene3D" id="3.10.350.10">
    <property type="entry name" value="LysM domain"/>
    <property type="match status" value="1"/>
</dbReference>
<dbReference type="InterPro" id="IPR036779">
    <property type="entry name" value="LysM_dom_sf"/>
</dbReference>
<protein>
    <submittedName>
        <fullName evidence="4">Microbial transglutaminase</fullName>
    </submittedName>
</protein>
<dbReference type="InterPro" id="IPR037084">
    <property type="entry name" value="Transglut_prok_sf"/>
</dbReference>
<sequence>MHTNKTGPNEGKAAATPAAAAHTPLTVGDVNDPLEAEAEALADKVTQMTDPQTAQRKCAACEAEDEVQRKPLPSFIQKKEAEGGTAASDTVSAQINSSRGSGDKMAEPTRAFMESRFGADFSSVNIHQGNEAAQLSNELNAQAFTVGTDIYFNSGRYAPQTQEGNHLLAHELTHVLQQGNGLQVQRAPIKDAGKSKTAGGQFDPLIGMYTVAAGDTLGTIATRFGTTTAAIQKNNPEIKNINKISVGQKIFLPDLIIPNDPTGMKHNEISLDDYVKRWEAEKGRPITSSERTELERGCVGISGANTGMDPLSNLNNCFHTFEQSLKFARAKNEAIKAAGDSKKKKAVIFSMRFWSGGKPYAPDATGKVDMTDYDSRLTSGDAWRPDDASGSDYINFDFGYYDVDSGMWWHANHAHDPGAAPAHMGDMRAYESSLDYYSKPLLDFDRQIFCVVVKTL</sequence>
<reference evidence="4 5" key="1">
    <citation type="submission" date="2016-10" db="EMBL/GenBank/DDBJ databases">
        <authorList>
            <person name="de Groot N.N."/>
        </authorList>
    </citation>
    <scope>NUCLEOTIDE SEQUENCE [LARGE SCALE GENOMIC DNA]</scope>
    <source>
        <strain evidence="4 5">DSM 21039</strain>
    </source>
</reference>
<dbReference type="Pfam" id="PF09017">
    <property type="entry name" value="Transglut_prok"/>
    <property type="match status" value="1"/>
</dbReference>
<dbReference type="Pfam" id="PF01476">
    <property type="entry name" value="LysM"/>
    <property type="match status" value="1"/>
</dbReference>
<dbReference type="OrthoDB" id="4317910at2"/>
<gene>
    <name evidence="4" type="ORF">SAMN04488505_102312</name>
</gene>
<evidence type="ECO:0000256" key="2">
    <source>
        <dbReference type="SAM" id="MobiDB-lite"/>
    </source>
</evidence>